<name>A0A6M3JD48_9ZZZZ</name>
<feature type="compositionally biased region" description="Basic and acidic residues" evidence="1">
    <location>
        <begin position="223"/>
        <end position="233"/>
    </location>
</feature>
<evidence type="ECO:0000313" key="2">
    <source>
        <dbReference type="EMBL" id="QJA67743.1"/>
    </source>
</evidence>
<reference evidence="2" key="1">
    <citation type="submission" date="2020-03" db="EMBL/GenBank/DDBJ databases">
        <title>The deep terrestrial virosphere.</title>
        <authorList>
            <person name="Holmfeldt K."/>
            <person name="Nilsson E."/>
            <person name="Simone D."/>
            <person name="Lopez-Fernandez M."/>
            <person name="Wu X."/>
            <person name="de Brujin I."/>
            <person name="Lundin D."/>
            <person name="Andersson A."/>
            <person name="Bertilsson S."/>
            <person name="Dopson M."/>
        </authorList>
    </citation>
    <scope>NUCLEOTIDE SEQUENCE</scope>
    <source>
        <strain evidence="2">MM415B00170</strain>
    </source>
</reference>
<evidence type="ECO:0000256" key="1">
    <source>
        <dbReference type="SAM" id="MobiDB-lite"/>
    </source>
</evidence>
<sequence length="362" mass="37641">MDDATQGTARTTLGVGTGDSPTWAGATLTSVLGLSANSAVFQPAADSTTFFQVLDADGGTPIFNIDSTNESVQIGTSTHVNTFALIIAGGNILLDNARAMNIKDFGGTPRRVYSLATTNRSYIGPVDAGWGEWTFITAGTSMRFRVNSASGAFTNAMDINAATGFIHIPAGTAETLLELTHATPYITLHNDTHEDTDGGRESRLIFKGEQSGGEETTLARIEASHDGSADTEHGQLVGYTNDGADGDTPTEGMRLSRAGISTANDPNTLGVGVTTFIVESNVMTMTGDGAGNTIATITGAKSGTLLTLIFVDALVTITDTDAHTANTVDLAGTATNFTSADDKTLQIVFDGTSWYETSRGTN</sequence>
<organism evidence="2">
    <name type="scientific">viral metagenome</name>
    <dbReference type="NCBI Taxonomy" id="1070528"/>
    <lineage>
        <taxon>unclassified sequences</taxon>
        <taxon>metagenomes</taxon>
        <taxon>organismal metagenomes</taxon>
    </lineage>
</organism>
<feature type="region of interest" description="Disordered" evidence="1">
    <location>
        <begin position="223"/>
        <end position="250"/>
    </location>
</feature>
<dbReference type="AlphaFoldDB" id="A0A6M3JD48"/>
<protein>
    <submittedName>
        <fullName evidence="2">Putative tail protein</fullName>
    </submittedName>
</protein>
<gene>
    <name evidence="2" type="ORF">MM415B00170_0052</name>
</gene>
<accession>A0A6M3JD48</accession>
<proteinExistence type="predicted"/>
<dbReference type="EMBL" id="MT141575">
    <property type="protein sequence ID" value="QJA67743.1"/>
    <property type="molecule type" value="Genomic_DNA"/>
</dbReference>